<proteinExistence type="predicted"/>
<dbReference type="InterPro" id="IPR019587">
    <property type="entry name" value="Polyketide_cyclase/dehydratase"/>
</dbReference>
<evidence type="ECO:0000313" key="2">
    <source>
        <dbReference type="Proteomes" id="UP001501237"/>
    </source>
</evidence>
<dbReference type="PANTHER" id="PTHR39683">
    <property type="entry name" value="CONSERVED PROTEIN TB16.3"/>
    <property type="match status" value="1"/>
</dbReference>
<sequence length="146" mass="15908">MADRTSSSIAIDADKKVIMSVIADYPAYPAWADGIKSAVITGTYDDGRPETVKMTLSSGPISDTYSVRCHWNGDDELRWDLAEPGSVVTGMHGSYVLVDRASGGTEVTYELAVDVKIPMIGMFKRKAEKIIIDAALKGLKRHVESR</sequence>
<dbReference type="EMBL" id="BAAAUV010000008">
    <property type="protein sequence ID" value="GAA3216081.1"/>
    <property type="molecule type" value="Genomic_DNA"/>
</dbReference>
<dbReference type="Gene3D" id="3.30.530.20">
    <property type="match status" value="1"/>
</dbReference>
<organism evidence="1 2">
    <name type="scientific">Actinocorallia longicatena</name>
    <dbReference type="NCBI Taxonomy" id="111803"/>
    <lineage>
        <taxon>Bacteria</taxon>
        <taxon>Bacillati</taxon>
        <taxon>Actinomycetota</taxon>
        <taxon>Actinomycetes</taxon>
        <taxon>Streptosporangiales</taxon>
        <taxon>Thermomonosporaceae</taxon>
        <taxon>Actinocorallia</taxon>
    </lineage>
</organism>
<dbReference type="Proteomes" id="UP001501237">
    <property type="component" value="Unassembled WGS sequence"/>
</dbReference>
<name>A0ABP6QBN7_9ACTN</name>
<reference evidence="2" key="1">
    <citation type="journal article" date="2019" name="Int. J. Syst. Evol. Microbiol.">
        <title>The Global Catalogue of Microorganisms (GCM) 10K type strain sequencing project: providing services to taxonomists for standard genome sequencing and annotation.</title>
        <authorList>
            <consortium name="The Broad Institute Genomics Platform"/>
            <consortium name="The Broad Institute Genome Sequencing Center for Infectious Disease"/>
            <person name="Wu L."/>
            <person name="Ma J."/>
        </authorList>
    </citation>
    <scope>NUCLEOTIDE SEQUENCE [LARGE SCALE GENOMIC DNA]</scope>
    <source>
        <strain evidence="2">JCM 9377</strain>
    </source>
</reference>
<gene>
    <name evidence="1" type="ORF">GCM10010468_37920</name>
</gene>
<protein>
    <submittedName>
        <fullName evidence="1">SRPBCC family protein</fullName>
    </submittedName>
</protein>
<dbReference type="Pfam" id="PF10604">
    <property type="entry name" value="Polyketide_cyc2"/>
    <property type="match status" value="1"/>
</dbReference>
<comment type="caution">
    <text evidence="1">The sequence shown here is derived from an EMBL/GenBank/DDBJ whole genome shotgun (WGS) entry which is preliminary data.</text>
</comment>
<keyword evidence="2" id="KW-1185">Reference proteome</keyword>
<dbReference type="RefSeq" id="WP_344829814.1">
    <property type="nucleotide sequence ID" value="NZ_BAAAUV010000008.1"/>
</dbReference>
<dbReference type="SUPFAM" id="SSF55961">
    <property type="entry name" value="Bet v1-like"/>
    <property type="match status" value="1"/>
</dbReference>
<dbReference type="CDD" id="cd07819">
    <property type="entry name" value="SRPBCC_2"/>
    <property type="match status" value="1"/>
</dbReference>
<evidence type="ECO:0000313" key="1">
    <source>
        <dbReference type="EMBL" id="GAA3216081.1"/>
    </source>
</evidence>
<accession>A0ABP6QBN7</accession>
<dbReference type="PANTHER" id="PTHR39683:SF4">
    <property type="entry name" value="COENZYME Q-BINDING PROTEIN COQ10 START DOMAIN-CONTAINING PROTEIN"/>
    <property type="match status" value="1"/>
</dbReference>
<dbReference type="InterPro" id="IPR023393">
    <property type="entry name" value="START-like_dom_sf"/>
</dbReference>